<evidence type="ECO:0000313" key="3">
    <source>
        <dbReference type="EMBL" id="KAK3218591.1"/>
    </source>
</evidence>
<sequence length="257" mass="29523">MAQFSRANWSDALPRSHFIDLFLHEANSGFRSGVTLKPSAWTRIAEGLEKTIGKLLNQKQLKNGWDYMKGQYQTWTKLTNTTGHGYNSNHPDAKQFLYNPLPHCEELEQLFDGVLATGIENLSSGMEEIPEIGSTSSTYSTSTHSTSFVRQMKENEETNLNKSNECEDRPKGKKQQRRKLDQTHEEVCKIIEVLEKDRGPSVDDCMEILRRLLTYEDPQYSVATNALCKRKEYRVLWMGMPSDGERIAWIRSLTKKP</sequence>
<feature type="domain" description="Myb/SANT-like" evidence="2">
    <location>
        <begin position="15"/>
        <end position="90"/>
    </location>
</feature>
<feature type="region of interest" description="Disordered" evidence="1">
    <location>
        <begin position="154"/>
        <end position="181"/>
    </location>
</feature>
<reference evidence="3" key="1">
    <citation type="journal article" date="2023" name="Plant J.">
        <title>Genome sequences and population genomics provide insights into the demographic history, inbreeding, and mutation load of two 'living fossil' tree species of Dipteronia.</title>
        <authorList>
            <person name="Feng Y."/>
            <person name="Comes H.P."/>
            <person name="Chen J."/>
            <person name="Zhu S."/>
            <person name="Lu R."/>
            <person name="Zhang X."/>
            <person name="Li P."/>
            <person name="Qiu J."/>
            <person name="Olsen K.M."/>
            <person name="Qiu Y."/>
        </authorList>
    </citation>
    <scope>NUCLEOTIDE SEQUENCE</scope>
    <source>
        <strain evidence="3">NBL</strain>
    </source>
</reference>
<dbReference type="PANTHER" id="PTHR47584">
    <property type="match status" value="1"/>
</dbReference>
<accession>A0AAE0AIA7</accession>
<dbReference type="Pfam" id="PF12776">
    <property type="entry name" value="Myb_DNA-bind_3"/>
    <property type="match status" value="1"/>
</dbReference>
<name>A0AAE0AIA7_9ROSI</name>
<dbReference type="InterPro" id="IPR024752">
    <property type="entry name" value="Myb/SANT-like_dom"/>
</dbReference>
<dbReference type="PANTHER" id="PTHR47584:SF17">
    <property type="entry name" value="MYB_SANT-LIKE DNA-BINDING DOMAIN PROTEIN"/>
    <property type="match status" value="1"/>
</dbReference>
<organism evidence="3 4">
    <name type="scientific">Dipteronia sinensis</name>
    <dbReference type="NCBI Taxonomy" id="43782"/>
    <lineage>
        <taxon>Eukaryota</taxon>
        <taxon>Viridiplantae</taxon>
        <taxon>Streptophyta</taxon>
        <taxon>Embryophyta</taxon>
        <taxon>Tracheophyta</taxon>
        <taxon>Spermatophyta</taxon>
        <taxon>Magnoliopsida</taxon>
        <taxon>eudicotyledons</taxon>
        <taxon>Gunneridae</taxon>
        <taxon>Pentapetalae</taxon>
        <taxon>rosids</taxon>
        <taxon>malvids</taxon>
        <taxon>Sapindales</taxon>
        <taxon>Sapindaceae</taxon>
        <taxon>Hippocastanoideae</taxon>
        <taxon>Acereae</taxon>
        <taxon>Dipteronia</taxon>
    </lineage>
</organism>
<protein>
    <recommendedName>
        <fullName evidence="2">Myb/SANT-like domain-containing protein</fullName>
    </recommendedName>
</protein>
<evidence type="ECO:0000313" key="4">
    <source>
        <dbReference type="Proteomes" id="UP001281410"/>
    </source>
</evidence>
<proteinExistence type="predicted"/>
<dbReference type="EMBL" id="JANJYJ010000004">
    <property type="protein sequence ID" value="KAK3218591.1"/>
    <property type="molecule type" value="Genomic_DNA"/>
</dbReference>
<keyword evidence="4" id="KW-1185">Reference proteome</keyword>
<dbReference type="InterPro" id="IPR045026">
    <property type="entry name" value="LIMYB"/>
</dbReference>
<evidence type="ECO:0000256" key="1">
    <source>
        <dbReference type="SAM" id="MobiDB-lite"/>
    </source>
</evidence>
<dbReference type="AlphaFoldDB" id="A0AAE0AIA7"/>
<evidence type="ECO:0000259" key="2">
    <source>
        <dbReference type="Pfam" id="PF12776"/>
    </source>
</evidence>
<dbReference type="Proteomes" id="UP001281410">
    <property type="component" value="Unassembled WGS sequence"/>
</dbReference>
<gene>
    <name evidence="3" type="ORF">Dsin_012561</name>
</gene>
<comment type="caution">
    <text evidence="3">The sequence shown here is derived from an EMBL/GenBank/DDBJ whole genome shotgun (WGS) entry which is preliminary data.</text>
</comment>